<protein>
    <submittedName>
        <fullName evidence="1">Uncharacterized protein</fullName>
    </submittedName>
</protein>
<dbReference type="Proteomes" id="UP000182762">
    <property type="component" value="Unassembled WGS sequence"/>
</dbReference>
<evidence type="ECO:0000313" key="1">
    <source>
        <dbReference type="EMBL" id="SFQ79365.1"/>
    </source>
</evidence>
<reference evidence="1 2" key="1">
    <citation type="submission" date="2016-10" db="EMBL/GenBank/DDBJ databases">
        <authorList>
            <person name="Varghese N."/>
            <person name="Submissions S."/>
        </authorList>
    </citation>
    <scope>NUCLEOTIDE SEQUENCE [LARGE SCALE GENOMIC DNA]</scope>
    <source>
        <strain evidence="1 2">DSM 13796</strain>
    </source>
</reference>
<organism evidence="1 2">
    <name type="scientific">Priestia endophytica DSM 13796</name>
    <dbReference type="NCBI Taxonomy" id="1121089"/>
    <lineage>
        <taxon>Bacteria</taxon>
        <taxon>Bacillati</taxon>
        <taxon>Bacillota</taxon>
        <taxon>Bacilli</taxon>
        <taxon>Bacillales</taxon>
        <taxon>Bacillaceae</taxon>
        <taxon>Priestia</taxon>
    </lineage>
</organism>
<dbReference type="GeneID" id="93712141"/>
<accession>A0A1I6BEG9</accession>
<dbReference type="EMBL" id="FOXX01000009">
    <property type="protein sequence ID" value="SFQ79365.1"/>
    <property type="molecule type" value="Genomic_DNA"/>
</dbReference>
<gene>
    <name evidence="1" type="ORF">SAMN02745910_03545</name>
</gene>
<evidence type="ECO:0000313" key="2">
    <source>
        <dbReference type="Proteomes" id="UP000182762"/>
    </source>
</evidence>
<comment type="caution">
    <text evidence="1">The sequence shown here is derived from an EMBL/GenBank/DDBJ whole genome shotgun (WGS) entry which is preliminary data.</text>
</comment>
<dbReference type="RefSeq" id="WP_061805876.1">
    <property type="nucleotide sequence ID" value="NZ_FOXX01000009.1"/>
</dbReference>
<sequence length="117" mass="13445">MRVPVVKEEKTKNMVDEAAFIECLDYPNPKVQVTVLIQIVKGNISNAEVVFKLIELSKCRNEEIHKVFGKDTIGHYSIAALQVLNTYESTRAFEDIMSELEEGEQNIIKRIVRNFNM</sequence>
<name>A0A1I6BEG9_9BACI</name>
<proteinExistence type="predicted"/>
<keyword evidence="2" id="KW-1185">Reference proteome</keyword>